<dbReference type="Pfam" id="PF00702">
    <property type="entry name" value="Hydrolase"/>
    <property type="match status" value="1"/>
</dbReference>
<dbReference type="AlphaFoldDB" id="A0A380LK68"/>
<dbReference type="OrthoDB" id="9809962at2"/>
<name>A0A380LK68_9FIRM</name>
<dbReference type="SFLD" id="SFLDS00003">
    <property type="entry name" value="Haloacid_Dehalogenase"/>
    <property type="match status" value="1"/>
</dbReference>
<organism evidence="1 2">
    <name type="scientific">Faecalicoccus pleomorphus</name>
    <dbReference type="NCBI Taxonomy" id="1323"/>
    <lineage>
        <taxon>Bacteria</taxon>
        <taxon>Bacillati</taxon>
        <taxon>Bacillota</taxon>
        <taxon>Erysipelotrichia</taxon>
        <taxon>Erysipelotrichales</taxon>
        <taxon>Erysipelotrichaceae</taxon>
        <taxon>Faecalicoccus</taxon>
    </lineage>
</organism>
<protein>
    <submittedName>
        <fullName evidence="1">Phosphoglycolate phosphatase</fullName>
    </submittedName>
</protein>
<dbReference type="GeneID" id="77462094"/>
<proteinExistence type="predicted"/>
<dbReference type="InterPro" id="IPR023214">
    <property type="entry name" value="HAD_sf"/>
</dbReference>
<dbReference type="PANTHER" id="PTHR47478:SF1">
    <property type="entry name" value="PYRIMIDINE 5'-NUCLEOTIDASE YJJG"/>
    <property type="match status" value="1"/>
</dbReference>
<dbReference type="Gene3D" id="3.40.50.1000">
    <property type="entry name" value="HAD superfamily/HAD-like"/>
    <property type="match status" value="1"/>
</dbReference>
<evidence type="ECO:0000313" key="1">
    <source>
        <dbReference type="EMBL" id="SUO04219.1"/>
    </source>
</evidence>
<sequence length="233" mass="27097">MEYQAVLFDLDGTLLPMDQEQFVKTYFGLLVQKVAPLGYDAKQLIDSIWKGTYAMIQNDGSCMNYDRFWEVFVSIYGEEKMKDKEVFDSFYAHEFQAAKQVCGFNPLSKKIVDACKEKGRVVLATNPIFPQVATHSRIRWAGLEPDDFEYITTYENSRFCKPNPYYYREILEQRNLDPKKCLMVGNDVQEDMITMELGMDTYLITDCLINSKNKDLHAYKKGSMEDFLQFIAS</sequence>
<evidence type="ECO:0000313" key="2">
    <source>
        <dbReference type="Proteomes" id="UP000255523"/>
    </source>
</evidence>
<dbReference type="SUPFAM" id="SSF56784">
    <property type="entry name" value="HAD-like"/>
    <property type="match status" value="1"/>
</dbReference>
<dbReference type="EMBL" id="UHFX01000003">
    <property type="protein sequence ID" value="SUO04219.1"/>
    <property type="molecule type" value="Genomic_DNA"/>
</dbReference>
<gene>
    <name evidence="1" type="ORF">NCTC11087_01129</name>
</gene>
<dbReference type="InterPro" id="IPR052550">
    <property type="entry name" value="Pyrimidine_5'-ntase_YjjG"/>
</dbReference>
<dbReference type="RefSeq" id="WP_022790369.1">
    <property type="nucleotide sequence ID" value="NZ_UHFX01000003.1"/>
</dbReference>
<dbReference type="Proteomes" id="UP000255523">
    <property type="component" value="Unassembled WGS sequence"/>
</dbReference>
<reference evidence="1 2" key="1">
    <citation type="submission" date="2018-06" db="EMBL/GenBank/DDBJ databases">
        <authorList>
            <consortium name="Pathogen Informatics"/>
            <person name="Doyle S."/>
        </authorList>
    </citation>
    <scope>NUCLEOTIDE SEQUENCE [LARGE SCALE GENOMIC DNA]</scope>
    <source>
        <strain evidence="1 2">NCTC11087</strain>
    </source>
</reference>
<dbReference type="PANTHER" id="PTHR47478">
    <property type="match status" value="1"/>
</dbReference>
<keyword evidence="2" id="KW-1185">Reference proteome</keyword>
<dbReference type="SFLD" id="SFLDG01129">
    <property type="entry name" value="C1.5:_HAD__Beta-PGM__Phosphata"/>
    <property type="match status" value="1"/>
</dbReference>
<accession>A0A380LK68</accession>
<dbReference type="InterPro" id="IPR036412">
    <property type="entry name" value="HAD-like_sf"/>
</dbReference>